<feature type="transmembrane region" description="Helical" evidence="5">
    <location>
        <begin position="135"/>
        <end position="155"/>
    </location>
</feature>
<feature type="transmembrane region" description="Helical" evidence="5">
    <location>
        <begin position="95"/>
        <end position="115"/>
    </location>
</feature>
<dbReference type="GO" id="GO:0005886">
    <property type="term" value="C:plasma membrane"/>
    <property type="evidence" value="ECO:0007669"/>
    <property type="project" value="UniProtKB-SubCell"/>
</dbReference>
<comment type="similarity">
    <text evidence="5">Belongs to the YciB family.</text>
</comment>
<sequence>MNALVKLLLEVGPLGVFFLTFTQAPPMTIGGTEYAPIVLATGTFMIATAVSLTTSYIMVRKLPVMPMVSGIVVFVFGGLTIFLNDELFIKLKPTIVNGLFAAILLGGLGFGKSLLKPLLEEAFPMTAEGWRTLTLRWGLFFVFLAVLNEVVWRNFSTETWVSFKTFGVMPITLIFTFAQIPLMNRSMTEAEAEAEAGARPRA</sequence>
<comment type="function">
    <text evidence="5">Plays a role in cell envelope biogenesis, maintenance of cell envelope integrity and membrane homeostasis.</text>
</comment>
<dbReference type="InterPro" id="IPR006008">
    <property type="entry name" value="YciB"/>
</dbReference>
<dbReference type="Proteomes" id="UP001055804">
    <property type="component" value="Unassembled WGS sequence"/>
</dbReference>
<dbReference type="Pfam" id="PF04279">
    <property type="entry name" value="IspA"/>
    <property type="match status" value="1"/>
</dbReference>
<evidence type="ECO:0000256" key="5">
    <source>
        <dbReference type="HAMAP-Rule" id="MF_00189"/>
    </source>
</evidence>
<feature type="transmembrane region" description="Helical" evidence="5">
    <location>
        <begin position="37"/>
        <end position="57"/>
    </location>
</feature>
<gene>
    <name evidence="5" type="primary">yciB</name>
    <name evidence="6" type="ORF">NJQ99_09485</name>
</gene>
<keyword evidence="2 5" id="KW-0812">Transmembrane</keyword>
<dbReference type="NCBIfam" id="TIGR00997">
    <property type="entry name" value="ispZ"/>
    <property type="match status" value="1"/>
</dbReference>
<evidence type="ECO:0000256" key="1">
    <source>
        <dbReference type="ARBA" id="ARBA00022475"/>
    </source>
</evidence>
<evidence type="ECO:0000256" key="3">
    <source>
        <dbReference type="ARBA" id="ARBA00022989"/>
    </source>
</evidence>
<dbReference type="PANTHER" id="PTHR36917:SF1">
    <property type="entry name" value="INNER MEMBRANE-SPANNING PROTEIN YCIB"/>
    <property type="match status" value="1"/>
</dbReference>
<keyword evidence="5" id="KW-0997">Cell inner membrane</keyword>
<dbReference type="AlphaFoldDB" id="A0A9J6PBM7"/>
<accession>A0A9J6PBM7</accession>
<evidence type="ECO:0000256" key="2">
    <source>
        <dbReference type="ARBA" id="ARBA00022692"/>
    </source>
</evidence>
<keyword evidence="4 5" id="KW-0472">Membrane</keyword>
<evidence type="ECO:0000313" key="6">
    <source>
        <dbReference type="EMBL" id="MCP1336637.1"/>
    </source>
</evidence>
<dbReference type="HAMAP" id="MF_00189">
    <property type="entry name" value="YciB"/>
    <property type="match status" value="1"/>
</dbReference>
<dbReference type="PANTHER" id="PTHR36917">
    <property type="entry name" value="INTRACELLULAR SEPTATION PROTEIN A-RELATED"/>
    <property type="match status" value="1"/>
</dbReference>
<protein>
    <recommendedName>
        <fullName evidence="5">Inner membrane-spanning protein YciB</fullName>
    </recommendedName>
</protein>
<comment type="caution">
    <text evidence="6">The sequence shown here is derived from an EMBL/GenBank/DDBJ whole genome shotgun (WGS) entry which is preliminary data.</text>
</comment>
<feature type="transmembrane region" description="Helical" evidence="5">
    <location>
        <begin position="64"/>
        <end position="83"/>
    </location>
</feature>
<proteinExistence type="inferred from homology"/>
<organism evidence="6 7">
    <name type="scientific">Futiania mangrovi</name>
    <dbReference type="NCBI Taxonomy" id="2959716"/>
    <lineage>
        <taxon>Bacteria</taxon>
        <taxon>Pseudomonadati</taxon>
        <taxon>Pseudomonadota</taxon>
        <taxon>Alphaproteobacteria</taxon>
        <taxon>Futianiales</taxon>
        <taxon>Futianiaceae</taxon>
        <taxon>Futiania</taxon>
    </lineage>
</organism>
<dbReference type="NCBIfam" id="NF001323">
    <property type="entry name" value="PRK00259.1-1"/>
    <property type="match status" value="1"/>
</dbReference>
<comment type="subcellular location">
    <subcellularLocation>
        <location evidence="5">Cell inner membrane</location>
        <topology evidence="5">Multi-pass membrane protein</topology>
    </subcellularLocation>
</comment>
<name>A0A9J6PBM7_9PROT</name>
<keyword evidence="7" id="KW-1185">Reference proteome</keyword>
<reference evidence="6" key="1">
    <citation type="submission" date="2022-06" db="EMBL/GenBank/DDBJ databases">
        <title>Isolation and Genomics of Futiania mangrovii gen. nov., sp. nov., a Rare and Metabolically-versatile member in the Class Alphaproteobacteria.</title>
        <authorList>
            <person name="Liu L."/>
            <person name="Huang W.-C."/>
            <person name="Pan J."/>
            <person name="Li J."/>
            <person name="Huang Y."/>
            <person name="Du H."/>
            <person name="Liu Y."/>
            <person name="Li M."/>
        </authorList>
    </citation>
    <scope>NUCLEOTIDE SEQUENCE</scope>
    <source>
        <strain evidence="6">FT118</strain>
    </source>
</reference>
<evidence type="ECO:0000313" key="7">
    <source>
        <dbReference type="Proteomes" id="UP001055804"/>
    </source>
</evidence>
<dbReference type="RefSeq" id="WP_269332589.1">
    <property type="nucleotide sequence ID" value="NZ_JAMZFT010000002.1"/>
</dbReference>
<keyword evidence="3 5" id="KW-1133">Transmembrane helix</keyword>
<evidence type="ECO:0000256" key="4">
    <source>
        <dbReference type="ARBA" id="ARBA00023136"/>
    </source>
</evidence>
<feature type="transmembrane region" description="Helical" evidence="5">
    <location>
        <begin position="161"/>
        <end position="178"/>
    </location>
</feature>
<keyword evidence="1 5" id="KW-1003">Cell membrane</keyword>
<dbReference type="EMBL" id="JAMZFT010000002">
    <property type="protein sequence ID" value="MCP1336637.1"/>
    <property type="molecule type" value="Genomic_DNA"/>
</dbReference>